<dbReference type="CDD" id="cd10150">
    <property type="entry name" value="CobN_like"/>
    <property type="match status" value="1"/>
</dbReference>
<evidence type="ECO:0000256" key="1">
    <source>
        <dbReference type="SAM" id="MobiDB-lite"/>
    </source>
</evidence>
<dbReference type="PANTHER" id="PTHR44119">
    <property type="entry name" value="MAGNESIUM-CHELATASE SUBUNIT CHLH, CHLOROPLASTIC"/>
    <property type="match status" value="1"/>
</dbReference>
<dbReference type="GO" id="GO:0051116">
    <property type="term" value="F:cobaltochelatase activity"/>
    <property type="evidence" value="ECO:0007669"/>
    <property type="project" value="UniProtKB-EC"/>
</dbReference>
<dbReference type="InterPro" id="IPR003672">
    <property type="entry name" value="CobN/Mg_chltase"/>
</dbReference>
<organism evidence="3 4">
    <name type="scientific">Ancylobacter crimeensis</name>
    <dbReference type="NCBI Taxonomy" id="2579147"/>
    <lineage>
        <taxon>Bacteria</taxon>
        <taxon>Pseudomonadati</taxon>
        <taxon>Pseudomonadota</taxon>
        <taxon>Alphaproteobacteria</taxon>
        <taxon>Hyphomicrobiales</taxon>
        <taxon>Xanthobacteraceae</taxon>
        <taxon>Ancylobacter</taxon>
    </lineage>
</organism>
<name>A0ABT0D9G0_9HYPH</name>
<comment type="caution">
    <text evidence="3">The sequence shown here is derived from an EMBL/GenBank/DDBJ whole genome shotgun (WGS) entry which is preliminary data.</text>
</comment>
<keyword evidence="4" id="KW-1185">Reference proteome</keyword>
<sequence>MHILATTSASLDDLVEPIDLGQAPGEMVVASFTDSDLAVLARAWKAGRHELPSLRLAPLAALRHPMSVDLWIDKVASRARVVVLRLLGGLDWWRYGAERLSAEARARGIALALLPGEDRDDDRLAALSTLPADELAALLACFRAGGPTNMAALLRRMARLAGRTCEVPPPQPVPLAGIYHWDGEAGQRSAPSPQLSSLWGEEAGCSGAGGARPYGEPEAVSPERRGLQSAPETLSPSGRKLGEGPSPSPALEPSSFPDHAPIVPVLFYRSMWLAADTAPVDALCAALAERGLAPRPIFVASLREPTSVALLRESFAADPPSVIVTLTAFASAEPGEDSVLDAPCVPVLQAVVATTRREAWAEGARGLTGADLAMHVVLPELDGRVLAGALSFKAAEPPDADLGDGAGGGRFINAVEPDRVAQVADRVARLVRLHRTASGERRIGILIPDYAGAPGRTGWAVGLDVPESVRLLLGDLAGVGYRVEAIPPDARVLLDELAGGEASLDLAVYRRHLAGLPEAARTAMLAAWGEPEADPDVADDAFHFRAKRFGHVWVAIAPERGSRIERRAQYHDPALPPRHALLAFGLWLREVAGLDALVHMGAHGTLEWLPGKQAALTAGCFPELVLGALPVAYPFIVSNPGEAAQAKRRIAAVTLGHLPPPMIEGAESGERAGLERLVEEYAEAEGLDRRRRERLARLIVEEATRLGVAREAGVAAGGEDIAALQAIDGWLCDLKEMRLKDGFHLYGRGACGEEERAGLLAALDGRRVKAGPAGAPGRGRSDVLPTGRNIFASDPRTLPTRTAMDLGRLAAEEVLRAYLQDHGAWPRRLVLDLWGSASLRTGGEEIAQGLALMGCRPLWDAGTGRITGIEVLPPAVLGRPRVDVTFRISGLFRDLFPAQIALIDAALKAVAAREESVEENPLRAEPDGPRIFGSAPGAYGAGLADLPEGVPDRDALGAAYLDSARFVYGGAEGIGRPAGEAFAARVAQADLLLHGADDPGRDLLEGDADLAFIGGFAAAAARLGHAPDLVVLDTADPARPRARPLAQALARIVHGRVAPRYIAGLLRHGPRGAAEIAETVDRLVGFAAATPAVSGHLIERLHAAYVADTEVRDFLAAQSPEAARLVARRFSEAQARGLWHPRRNDVAADLATLAGEAAQ</sequence>
<keyword evidence="3" id="KW-0436">Ligase</keyword>
<evidence type="ECO:0000313" key="3">
    <source>
        <dbReference type="EMBL" id="MCK0196572.1"/>
    </source>
</evidence>
<dbReference type="Proteomes" id="UP001203284">
    <property type="component" value="Unassembled WGS sequence"/>
</dbReference>
<proteinExistence type="predicted"/>
<gene>
    <name evidence="3" type="primary">cobN</name>
    <name evidence="3" type="ORF">MWN34_06555</name>
</gene>
<evidence type="ECO:0000259" key="2">
    <source>
        <dbReference type="Pfam" id="PF02514"/>
    </source>
</evidence>
<reference evidence="3 4" key="1">
    <citation type="submission" date="2022-04" db="EMBL/GenBank/DDBJ databases">
        <authorList>
            <person name="Grouzdev D.S."/>
            <person name="Pantiukh K.S."/>
            <person name="Krutkina M.S."/>
        </authorList>
    </citation>
    <scope>NUCLEOTIDE SEQUENCE [LARGE SCALE GENOMIC DNA]</scope>
    <source>
        <strain evidence="3 4">6x-1</strain>
    </source>
</reference>
<dbReference type="RefSeq" id="WP_247027802.1">
    <property type="nucleotide sequence ID" value="NZ_JALKCH010000004.1"/>
</dbReference>
<evidence type="ECO:0000313" key="4">
    <source>
        <dbReference type="Proteomes" id="UP001203284"/>
    </source>
</evidence>
<feature type="region of interest" description="Disordered" evidence="1">
    <location>
        <begin position="185"/>
        <end position="255"/>
    </location>
</feature>
<dbReference type="EMBL" id="JALKCH010000004">
    <property type="protein sequence ID" value="MCK0196572.1"/>
    <property type="molecule type" value="Genomic_DNA"/>
</dbReference>
<dbReference type="PANTHER" id="PTHR44119:SF4">
    <property type="entry name" value="AEROBIC COBALTOCHELATASE SUBUNIT COBN"/>
    <property type="match status" value="1"/>
</dbReference>
<accession>A0ABT0D9G0</accession>
<dbReference type="Pfam" id="PF02514">
    <property type="entry name" value="CobN-Mg_chel"/>
    <property type="match status" value="1"/>
</dbReference>
<protein>
    <submittedName>
        <fullName evidence="3">Cobaltochelatase subunit CobN</fullName>
        <ecNumber evidence="3">6.6.1.2</ecNumber>
    </submittedName>
</protein>
<dbReference type="EC" id="6.6.1.2" evidence="3"/>
<dbReference type="NCBIfam" id="NF008973">
    <property type="entry name" value="PRK12321.1"/>
    <property type="match status" value="1"/>
</dbReference>
<feature type="domain" description="CobN/magnesium chelatase" evidence="2">
    <location>
        <begin position="141"/>
        <end position="754"/>
    </location>
</feature>